<feature type="domain" description="PDZ" evidence="12">
    <location>
        <begin position="110"/>
        <end position="187"/>
    </location>
</feature>
<dbReference type="SMART" id="SM00228">
    <property type="entry name" value="PDZ"/>
    <property type="match status" value="1"/>
</dbReference>
<evidence type="ECO:0000256" key="7">
    <source>
        <dbReference type="ARBA" id="ARBA00022833"/>
    </source>
</evidence>
<dbReference type="InterPro" id="IPR001478">
    <property type="entry name" value="PDZ"/>
</dbReference>
<evidence type="ECO:0000256" key="8">
    <source>
        <dbReference type="ARBA" id="ARBA00022989"/>
    </source>
</evidence>
<keyword evidence="10 11" id="KW-0472">Membrane</keyword>
<evidence type="ECO:0000256" key="2">
    <source>
        <dbReference type="ARBA" id="ARBA00004141"/>
    </source>
</evidence>
<protein>
    <recommendedName>
        <fullName evidence="11">Zinc metalloprotease</fullName>
        <ecNumber evidence="11">3.4.24.-</ecNumber>
    </recommendedName>
</protein>
<dbReference type="Gene3D" id="2.30.42.10">
    <property type="match status" value="1"/>
</dbReference>
<dbReference type="EC" id="3.4.24.-" evidence="11"/>
<proteinExistence type="inferred from homology"/>
<keyword evidence="8 11" id="KW-1133">Transmembrane helix</keyword>
<comment type="subcellular location">
    <subcellularLocation>
        <location evidence="2">Membrane</location>
        <topology evidence="2">Multi-pass membrane protein</topology>
    </subcellularLocation>
</comment>
<keyword evidence="9 11" id="KW-0482">Metalloprotease</keyword>
<organism evidence="13 14">
    <name type="scientific">Candidatus Wildermuthbacteria bacterium RIFCSPHIGHO2_01_FULL_48_27b</name>
    <dbReference type="NCBI Taxonomy" id="1802447"/>
    <lineage>
        <taxon>Bacteria</taxon>
        <taxon>Candidatus Wildermuthiibacteriota</taxon>
    </lineage>
</organism>
<comment type="caution">
    <text evidence="13">The sequence shown here is derived from an EMBL/GenBank/DDBJ whole genome shotgun (WGS) entry which is preliminary data.</text>
</comment>
<dbReference type="Pfam" id="PF17820">
    <property type="entry name" value="PDZ_6"/>
    <property type="match status" value="1"/>
</dbReference>
<keyword evidence="7 11" id="KW-0862">Zinc</keyword>
<dbReference type="GO" id="GO:0006508">
    <property type="term" value="P:proteolysis"/>
    <property type="evidence" value="ECO:0007669"/>
    <property type="project" value="UniProtKB-KW"/>
</dbReference>
<evidence type="ECO:0000256" key="6">
    <source>
        <dbReference type="ARBA" id="ARBA00022801"/>
    </source>
</evidence>
<dbReference type="Pfam" id="PF02163">
    <property type="entry name" value="Peptidase_M50"/>
    <property type="match status" value="1"/>
</dbReference>
<evidence type="ECO:0000313" key="13">
    <source>
        <dbReference type="EMBL" id="OHA63885.1"/>
    </source>
</evidence>
<feature type="transmembrane region" description="Helical" evidence="11">
    <location>
        <begin position="88"/>
        <end position="109"/>
    </location>
</feature>
<dbReference type="InterPro" id="IPR008915">
    <property type="entry name" value="Peptidase_M50"/>
</dbReference>
<dbReference type="InterPro" id="IPR036034">
    <property type="entry name" value="PDZ_sf"/>
</dbReference>
<keyword evidence="11" id="KW-0479">Metal-binding</keyword>
<dbReference type="PROSITE" id="PS50106">
    <property type="entry name" value="PDZ"/>
    <property type="match status" value="1"/>
</dbReference>
<dbReference type="Proteomes" id="UP000178170">
    <property type="component" value="Unassembled WGS sequence"/>
</dbReference>
<sequence length="355" mass="38541">MTIFIALLSIGILVILHELGHFFAAKKFGIKVEEFGIGLPPRLFGKKYGETIYSVNALPIGGFVRMEGEEKRSDSPDSFNKKPLWQRFLVVTAGVVVFWIVAVVIFTLLGATTGIPTALNDDQEDVVNPHVRVIGVAADSPAASAGLQIGDTITHISGQAVSTVREVQELSVAHTGEEILLNVQRGEKTFELSLVPRETPPAGEGPVGIALTRAGFVRYAWYEAPWQGLVRTWHITTSIFATFGALISQVTGGEGLPAGTQVSGPVGVVDLLKNSLALGVSSFLSFVAIISVYLAIFNTLPIPALDGGRMFFLLLEGIRRKPLPEKLEQRLILISFLVLVPFILWVTVNDIRRLF</sequence>
<dbReference type="EMBL" id="MHTS01000024">
    <property type="protein sequence ID" value="OHA63885.1"/>
    <property type="molecule type" value="Genomic_DNA"/>
</dbReference>
<evidence type="ECO:0000256" key="10">
    <source>
        <dbReference type="ARBA" id="ARBA00023136"/>
    </source>
</evidence>
<comment type="similarity">
    <text evidence="3 11">Belongs to the peptidase M50B family.</text>
</comment>
<dbReference type="SUPFAM" id="SSF50156">
    <property type="entry name" value="PDZ domain-like"/>
    <property type="match status" value="1"/>
</dbReference>
<accession>A0A1G2QTE6</accession>
<dbReference type="InterPro" id="IPR004387">
    <property type="entry name" value="Pept_M50_Zn"/>
</dbReference>
<dbReference type="GO" id="GO:0016020">
    <property type="term" value="C:membrane"/>
    <property type="evidence" value="ECO:0007669"/>
    <property type="project" value="UniProtKB-SubCell"/>
</dbReference>
<dbReference type="PANTHER" id="PTHR42837">
    <property type="entry name" value="REGULATOR OF SIGMA-E PROTEASE RSEP"/>
    <property type="match status" value="1"/>
</dbReference>
<dbReference type="InterPro" id="IPR041489">
    <property type="entry name" value="PDZ_6"/>
</dbReference>
<feature type="transmembrane region" description="Helical" evidence="11">
    <location>
        <begin position="276"/>
        <end position="296"/>
    </location>
</feature>
<evidence type="ECO:0000256" key="5">
    <source>
        <dbReference type="ARBA" id="ARBA00022692"/>
    </source>
</evidence>
<evidence type="ECO:0000256" key="3">
    <source>
        <dbReference type="ARBA" id="ARBA00007931"/>
    </source>
</evidence>
<keyword evidence="6 11" id="KW-0378">Hydrolase</keyword>
<keyword evidence="5 11" id="KW-0812">Transmembrane</keyword>
<dbReference type="GO" id="GO:0046872">
    <property type="term" value="F:metal ion binding"/>
    <property type="evidence" value="ECO:0007669"/>
    <property type="project" value="UniProtKB-KW"/>
</dbReference>
<dbReference type="CDD" id="cd06163">
    <property type="entry name" value="S2P-M50_PDZ_RseP-like"/>
    <property type="match status" value="1"/>
</dbReference>
<dbReference type="GO" id="GO:0004222">
    <property type="term" value="F:metalloendopeptidase activity"/>
    <property type="evidence" value="ECO:0007669"/>
    <property type="project" value="InterPro"/>
</dbReference>
<feature type="transmembrane region" description="Helical" evidence="11">
    <location>
        <begin position="331"/>
        <end position="348"/>
    </location>
</feature>
<gene>
    <name evidence="13" type="ORF">A2843_01040</name>
</gene>
<evidence type="ECO:0000259" key="12">
    <source>
        <dbReference type="PROSITE" id="PS50106"/>
    </source>
</evidence>
<evidence type="ECO:0000256" key="11">
    <source>
        <dbReference type="RuleBase" id="RU362031"/>
    </source>
</evidence>
<dbReference type="AlphaFoldDB" id="A0A1G2QTE6"/>
<dbReference type="NCBIfam" id="TIGR00054">
    <property type="entry name" value="RIP metalloprotease RseP"/>
    <property type="match status" value="1"/>
</dbReference>
<reference evidence="13 14" key="1">
    <citation type="journal article" date="2016" name="Nat. Commun.">
        <title>Thousands of microbial genomes shed light on interconnected biogeochemical processes in an aquifer system.</title>
        <authorList>
            <person name="Anantharaman K."/>
            <person name="Brown C.T."/>
            <person name="Hug L.A."/>
            <person name="Sharon I."/>
            <person name="Castelle C.J."/>
            <person name="Probst A.J."/>
            <person name="Thomas B.C."/>
            <person name="Singh A."/>
            <person name="Wilkins M.J."/>
            <person name="Karaoz U."/>
            <person name="Brodie E.L."/>
            <person name="Williams K.H."/>
            <person name="Hubbard S.S."/>
            <person name="Banfield J.F."/>
        </authorList>
    </citation>
    <scope>NUCLEOTIDE SEQUENCE [LARGE SCALE GENOMIC DNA]</scope>
</reference>
<evidence type="ECO:0000256" key="1">
    <source>
        <dbReference type="ARBA" id="ARBA00001947"/>
    </source>
</evidence>
<name>A0A1G2QTE6_9BACT</name>
<evidence type="ECO:0000313" key="14">
    <source>
        <dbReference type="Proteomes" id="UP000178170"/>
    </source>
</evidence>
<evidence type="ECO:0000256" key="4">
    <source>
        <dbReference type="ARBA" id="ARBA00022670"/>
    </source>
</evidence>
<evidence type="ECO:0000256" key="9">
    <source>
        <dbReference type="ARBA" id="ARBA00023049"/>
    </source>
</evidence>
<comment type="cofactor">
    <cofactor evidence="1 11">
        <name>Zn(2+)</name>
        <dbReference type="ChEBI" id="CHEBI:29105"/>
    </cofactor>
</comment>
<dbReference type="PANTHER" id="PTHR42837:SF2">
    <property type="entry name" value="MEMBRANE METALLOPROTEASE ARASP2, CHLOROPLASTIC-RELATED"/>
    <property type="match status" value="1"/>
</dbReference>
<keyword evidence="4 13" id="KW-0645">Protease</keyword>